<dbReference type="PaxDb" id="2850-Phatr9308"/>
<dbReference type="OrthoDB" id="198885at2759"/>
<feature type="non-terminal residue" evidence="6">
    <location>
        <position position="310"/>
    </location>
</feature>
<evidence type="ECO:0000313" key="6">
    <source>
        <dbReference type="EMBL" id="EEC51947.1"/>
    </source>
</evidence>
<dbReference type="Gene3D" id="3.40.1790.10">
    <property type="entry name" value="Indigoidine synthase domain"/>
    <property type="match status" value="1"/>
</dbReference>
<dbReference type="RefSeq" id="XP_002177484.1">
    <property type="nucleotide sequence ID" value="XM_002177448.1"/>
</dbReference>
<keyword evidence="5" id="KW-0326">Glycosidase</keyword>
<evidence type="ECO:0000256" key="2">
    <source>
        <dbReference type="ARBA" id="ARBA00022801"/>
    </source>
</evidence>
<keyword evidence="4" id="KW-0456">Lyase</keyword>
<dbReference type="HAMAP" id="MF_01876">
    <property type="entry name" value="PsiMP_glycosidase"/>
    <property type="match status" value="1"/>
</dbReference>
<dbReference type="SUPFAM" id="SSF110581">
    <property type="entry name" value="Indigoidine synthase A-like"/>
    <property type="match status" value="1"/>
</dbReference>
<dbReference type="GO" id="GO:0005737">
    <property type="term" value="C:cytoplasm"/>
    <property type="evidence" value="ECO:0007669"/>
    <property type="project" value="TreeGrafter"/>
</dbReference>
<keyword evidence="7" id="KW-1185">Reference proteome</keyword>
<dbReference type="InterPro" id="IPR022830">
    <property type="entry name" value="Indigdn_synthA-like"/>
</dbReference>
<dbReference type="EMBL" id="CM000605">
    <property type="protein sequence ID" value="EEC51947.1"/>
    <property type="molecule type" value="Genomic_DNA"/>
</dbReference>
<reference evidence="7" key="2">
    <citation type="submission" date="2008-08" db="EMBL/GenBank/DDBJ databases">
        <authorList>
            <consortium name="Diatom Consortium"/>
            <person name="Grigoriev I."/>
            <person name="Grimwood J."/>
            <person name="Kuo A."/>
            <person name="Otillar R.P."/>
            <person name="Salamov A."/>
            <person name="Detter J.C."/>
            <person name="Lindquist E."/>
            <person name="Shapiro H."/>
            <person name="Lucas S."/>
            <person name="Glavina del Rio T."/>
            <person name="Pitluck S."/>
            <person name="Rokhsar D."/>
            <person name="Bowler C."/>
        </authorList>
    </citation>
    <scope>GENOME REANNOTATION</scope>
    <source>
        <strain evidence="7">CCAP 1055/1</strain>
    </source>
</reference>
<keyword evidence="1" id="KW-0479">Metal-binding</keyword>
<evidence type="ECO:0008006" key="8">
    <source>
        <dbReference type="Google" id="ProtNLM"/>
    </source>
</evidence>
<feature type="non-terminal residue" evidence="6">
    <location>
        <position position="1"/>
    </location>
</feature>
<gene>
    <name evidence="6" type="ORF">PHATRDRAFT_9308</name>
</gene>
<dbReference type="GO" id="GO:0004730">
    <property type="term" value="F:pseudouridylate synthase activity"/>
    <property type="evidence" value="ECO:0007669"/>
    <property type="project" value="InterPro"/>
</dbReference>
<dbReference type="HOGENOM" id="CLU_012201_3_2_1"/>
<dbReference type="PANTHER" id="PTHR42909:SF1">
    <property type="entry name" value="CARBOHYDRATE KINASE PFKB DOMAIN-CONTAINING PROTEIN"/>
    <property type="match status" value="1"/>
</dbReference>
<evidence type="ECO:0000313" key="7">
    <source>
        <dbReference type="Proteomes" id="UP000000759"/>
    </source>
</evidence>
<dbReference type="GO" id="GO:0016798">
    <property type="term" value="F:hydrolase activity, acting on glycosyl bonds"/>
    <property type="evidence" value="ECO:0007669"/>
    <property type="project" value="UniProtKB-KW"/>
</dbReference>
<dbReference type="PANTHER" id="PTHR42909">
    <property type="entry name" value="ZGC:136858"/>
    <property type="match status" value="1"/>
</dbReference>
<dbReference type="eggNOG" id="KOG3009">
    <property type="taxonomic scope" value="Eukaryota"/>
</dbReference>
<protein>
    <recommendedName>
        <fullName evidence="8">Pseudouridine-5'-phosphate glycosidase</fullName>
    </recommendedName>
</protein>
<evidence type="ECO:0000256" key="4">
    <source>
        <dbReference type="ARBA" id="ARBA00023239"/>
    </source>
</evidence>
<keyword evidence="2" id="KW-0378">Hydrolase</keyword>
<dbReference type="InParanoid" id="B7FQX9"/>
<dbReference type="STRING" id="556484.B7FQX9"/>
<keyword evidence="3" id="KW-0464">Manganese</keyword>
<dbReference type="Pfam" id="PF04227">
    <property type="entry name" value="Indigoidine_A"/>
    <property type="match status" value="1"/>
</dbReference>
<dbReference type="AlphaFoldDB" id="B7FQX9"/>
<dbReference type="GeneID" id="7196931"/>
<organism evidence="6 7">
    <name type="scientific">Phaeodactylum tricornutum (strain CCAP 1055/1)</name>
    <dbReference type="NCBI Taxonomy" id="556484"/>
    <lineage>
        <taxon>Eukaryota</taxon>
        <taxon>Sar</taxon>
        <taxon>Stramenopiles</taxon>
        <taxon>Ochrophyta</taxon>
        <taxon>Bacillariophyta</taxon>
        <taxon>Bacillariophyceae</taxon>
        <taxon>Bacillariophycidae</taxon>
        <taxon>Naviculales</taxon>
        <taxon>Phaeodactylaceae</taxon>
        <taxon>Phaeodactylum</taxon>
    </lineage>
</organism>
<reference evidence="6 7" key="1">
    <citation type="journal article" date="2008" name="Nature">
        <title>The Phaeodactylum genome reveals the evolutionary history of diatom genomes.</title>
        <authorList>
            <person name="Bowler C."/>
            <person name="Allen A.E."/>
            <person name="Badger J.H."/>
            <person name="Grimwood J."/>
            <person name="Jabbari K."/>
            <person name="Kuo A."/>
            <person name="Maheswari U."/>
            <person name="Martens C."/>
            <person name="Maumus F."/>
            <person name="Otillar R.P."/>
            <person name="Rayko E."/>
            <person name="Salamov A."/>
            <person name="Vandepoele K."/>
            <person name="Beszteri B."/>
            <person name="Gruber A."/>
            <person name="Heijde M."/>
            <person name="Katinka M."/>
            <person name="Mock T."/>
            <person name="Valentin K."/>
            <person name="Verret F."/>
            <person name="Berges J.A."/>
            <person name="Brownlee C."/>
            <person name="Cadoret J.P."/>
            <person name="Chiovitti A."/>
            <person name="Choi C.J."/>
            <person name="Coesel S."/>
            <person name="De Martino A."/>
            <person name="Detter J.C."/>
            <person name="Durkin C."/>
            <person name="Falciatore A."/>
            <person name="Fournet J."/>
            <person name="Haruta M."/>
            <person name="Huysman M.J."/>
            <person name="Jenkins B.D."/>
            <person name="Jiroutova K."/>
            <person name="Jorgensen R.E."/>
            <person name="Joubert Y."/>
            <person name="Kaplan A."/>
            <person name="Kroger N."/>
            <person name="Kroth P.G."/>
            <person name="La Roche J."/>
            <person name="Lindquist E."/>
            <person name="Lommer M."/>
            <person name="Martin-Jezequel V."/>
            <person name="Lopez P.J."/>
            <person name="Lucas S."/>
            <person name="Mangogna M."/>
            <person name="McGinnis K."/>
            <person name="Medlin L.K."/>
            <person name="Montsant A."/>
            <person name="Oudot-Le Secq M.P."/>
            <person name="Napoli C."/>
            <person name="Obornik M."/>
            <person name="Parker M.S."/>
            <person name="Petit J.L."/>
            <person name="Porcel B.M."/>
            <person name="Poulsen N."/>
            <person name="Robison M."/>
            <person name="Rychlewski L."/>
            <person name="Rynearson T.A."/>
            <person name="Schmutz J."/>
            <person name="Shapiro H."/>
            <person name="Siaut M."/>
            <person name="Stanley M."/>
            <person name="Sussman M.R."/>
            <person name="Taylor A.R."/>
            <person name="Vardi A."/>
            <person name="von Dassow P."/>
            <person name="Vyverman W."/>
            <person name="Willis A."/>
            <person name="Wyrwicz L.S."/>
            <person name="Rokhsar D.S."/>
            <person name="Weissenbach J."/>
            <person name="Armbrust E.V."/>
            <person name="Green B.R."/>
            <person name="Van de Peer Y."/>
            <person name="Grigoriev I.V."/>
        </authorList>
    </citation>
    <scope>NUCLEOTIDE SEQUENCE [LARGE SCALE GENOMIC DNA]</scope>
    <source>
        <strain evidence="6 7">CCAP 1055/1</strain>
    </source>
</reference>
<dbReference type="InterPro" id="IPR007342">
    <property type="entry name" value="PsuG"/>
</dbReference>
<dbReference type="GO" id="GO:0046872">
    <property type="term" value="F:metal ion binding"/>
    <property type="evidence" value="ECO:0007669"/>
    <property type="project" value="UniProtKB-KW"/>
</dbReference>
<name>B7FQX9_PHATC</name>
<dbReference type="Proteomes" id="UP000000759">
    <property type="component" value="Chromosome 1"/>
</dbReference>
<evidence type="ECO:0000256" key="5">
    <source>
        <dbReference type="ARBA" id="ARBA00023295"/>
    </source>
</evidence>
<proteinExistence type="inferred from homology"/>
<evidence type="ECO:0000256" key="1">
    <source>
        <dbReference type="ARBA" id="ARBA00022723"/>
    </source>
</evidence>
<accession>B7FQX9</accession>
<sequence length="310" mass="33203">IQVHESVQQALSEQRPVVALESTIVAHGLPYPENVELCRTLVQLFRDKGVEPATVAVQNGVCKIGLTWEELEDLAVAKQQNRVQKCSTRELSLFLAQHGRRKQGVSHTNYWGATTVASTMRLAHLAGISTFVTGGIGGVHRDGHVSMDVSADLHELARTPVVVVSAGIKSILDIPRTLEVLETNGVPVVSYRSNEFPAFFSPHSGVPASCRMEDADTIAAAYNVARDLNLPHGMLVGVPNMDPAGANVEEAIQRALQEASVDPSIVGQAVTPFILKRVSELTGGDSLRSNLSLVRNNARVGADIAIAIAE</sequence>
<evidence type="ECO:0000256" key="3">
    <source>
        <dbReference type="ARBA" id="ARBA00023211"/>
    </source>
</evidence>
<dbReference type="KEGG" id="pti:PHATRDRAFT_9308"/>